<evidence type="ECO:0000256" key="1">
    <source>
        <dbReference type="ARBA" id="ARBA00006484"/>
    </source>
</evidence>
<dbReference type="PRINTS" id="PR00081">
    <property type="entry name" value="GDHRDH"/>
</dbReference>
<dbReference type="Pfam" id="PF13561">
    <property type="entry name" value="adh_short_C2"/>
    <property type="match status" value="1"/>
</dbReference>
<proteinExistence type="inferred from homology"/>
<dbReference type="EC" id="1.1.1.69" evidence="4"/>
<dbReference type="SMART" id="SM00822">
    <property type="entry name" value="PKS_KR"/>
    <property type="match status" value="1"/>
</dbReference>
<dbReference type="SUPFAM" id="SSF51735">
    <property type="entry name" value="NAD(P)-binding Rossmann-fold domains"/>
    <property type="match status" value="1"/>
</dbReference>
<evidence type="ECO:0000313" key="4">
    <source>
        <dbReference type="EMBL" id="BAK35938.1"/>
    </source>
</evidence>
<reference evidence="4 5" key="1">
    <citation type="submission" date="2011-05" db="EMBL/GenBank/DDBJ databases">
        <title>Whole genome sequence of Microlunatus phosphovorus NM-1.</title>
        <authorList>
            <person name="Hosoyama A."/>
            <person name="Sasaki K."/>
            <person name="Harada T."/>
            <person name="Igarashi R."/>
            <person name="Kawakoshi A."/>
            <person name="Sasagawa M."/>
            <person name="Fukada J."/>
            <person name="Nakamura S."/>
            <person name="Katano Y."/>
            <person name="Hanada S."/>
            <person name="Kamagata Y."/>
            <person name="Nakamura N."/>
            <person name="Yamazaki S."/>
            <person name="Fujita N."/>
        </authorList>
    </citation>
    <scope>NUCLEOTIDE SEQUENCE [LARGE SCALE GENOMIC DNA]</scope>
    <source>
        <strain evidence="5">ATCC 700054 / DSM 10555 / JCM 9379 / NBRC 101784 / NCIMB 13414 / VKM Ac-1990 / NM-1</strain>
    </source>
</reference>
<organism evidence="4 5">
    <name type="scientific">Microlunatus phosphovorus (strain ATCC 700054 / DSM 10555 / JCM 9379 / NBRC 101784 / NCIMB 13414 / VKM Ac-1990 / NM-1)</name>
    <dbReference type="NCBI Taxonomy" id="1032480"/>
    <lineage>
        <taxon>Bacteria</taxon>
        <taxon>Bacillati</taxon>
        <taxon>Actinomycetota</taxon>
        <taxon>Actinomycetes</taxon>
        <taxon>Propionibacteriales</taxon>
        <taxon>Propionibacteriaceae</taxon>
        <taxon>Microlunatus</taxon>
    </lineage>
</organism>
<dbReference type="InterPro" id="IPR020904">
    <property type="entry name" value="Sc_DH/Rdtase_CS"/>
</dbReference>
<dbReference type="GO" id="GO:0008874">
    <property type="term" value="F:gluconate 5-dehydrogenase activity"/>
    <property type="evidence" value="ECO:0007669"/>
    <property type="project" value="UniProtKB-EC"/>
</dbReference>
<evidence type="ECO:0000313" key="5">
    <source>
        <dbReference type="Proteomes" id="UP000007947"/>
    </source>
</evidence>
<dbReference type="STRING" id="1032480.MLP_29240"/>
<dbReference type="KEGG" id="mph:MLP_29240"/>
<dbReference type="InterPro" id="IPR057326">
    <property type="entry name" value="KR_dom"/>
</dbReference>
<dbReference type="HOGENOM" id="CLU_010194_1_1_11"/>
<dbReference type="PANTHER" id="PTHR42760:SF133">
    <property type="entry name" value="3-OXOACYL-[ACYL-CARRIER-PROTEIN] REDUCTASE"/>
    <property type="match status" value="1"/>
</dbReference>
<dbReference type="FunFam" id="3.40.50.720:FF:000084">
    <property type="entry name" value="Short-chain dehydrogenase reductase"/>
    <property type="match status" value="1"/>
</dbReference>
<dbReference type="EMBL" id="AP012204">
    <property type="protein sequence ID" value="BAK35938.1"/>
    <property type="molecule type" value="Genomic_DNA"/>
</dbReference>
<dbReference type="RefSeq" id="WP_013863807.1">
    <property type="nucleotide sequence ID" value="NC_015635.1"/>
</dbReference>
<dbReference type="PANTHER" id="PTHR42760">
    <property type="entry name" value="SHORT-CHAIN DEHYDROGENASES/REDUCTASES FAMILY MEMBER"/>
    <property type="match status" value="1"/>
</dbReference>
<dbReference type="InterPro" id="IPR036291">
    <property type="entry name" value="NAD(P)-bd_dom_sf"/>
</dbReference>
<dbReference type="AlphaFoldDB" id="F5XJN8"/>
<dbReference type="Gene3D" id="3.40.50.720">
    <property type="entry name" value="NAD(P)-binding Rossmann-like Domain"/>
    <property type="match status" value="1"/>
</dbReference>
<comment type="similarity">
    <text evidence="1">Belongs to the short-chain dehydrogenases/reductases (SDR) family.</text>
</comment>
<dbReference type="eggNOG" id="COG1028">
    <property type="taxonomic scope" value="Bacteria"/>
</dbReference>
<gene>
    <name evidence="4" type="ordered locus">MLP_29240</name>
</gene>
<dbReference type="PRINTS" id="PR00080">
    <property type="entry name" value="SDRFAMILY"/>
</dbReference>
<protein>
    <submittedName>
        <fullName evidence="4">Gluconate 5-dehydrogenase</fullName>
        <ecNumber evidence="4">1.1.1.69</ecNumber>
    </submittedName>
</protein>
<feature type="domain" description="Ketoreductase" evidence="3">
    <location>
        <begin position="10"/>
        <end position="186"/>
    </location>
</feature>
<sequence>MTVSDELAGKTALVTGGNRGLGLEMCRGLGRAGARVLINGRDPERTGSVVAALVAEGLAAEPAVFDAGTVSPEAVESLGSIDILVNNVGQRDRRGALDLPVADFRRLVDIDLTAAYALSRLVAARMVADGVRGGAIVNVTSVVGGILGHRGDVGYAAAKAGLEGLTRAMAADLGEHGIRVNAVAPGAFGTEVNAPMFATPEWQRWVRERTVLGRFGDPAEIAGAVVFLSGPGASYITGQVIVVDGGLTIQY</sequence>
<accession>F5XJN8</accession>
<dbReference type="Proteomes" id="UP000007947">
    <property type="component" value="Chromosome"/>
</dbReference>
<dbReference type="OrthoDB" id="517007at2"/>
<dbReference type="PROSITE" id="PS00061">
    <property type="entry name" value="ADH_SHORT"/>
    <property type="match status" value="1"/>
</dbReference>
<evidence type="ECO:0000259" key="3">
    <source>
        <dbReference type="SMART" id="SM00822"/>
    </source>
</evidence>
<dbReference type="InterPro" id="IPR002347">
    <property type="entry name" value="SDR_fam"/>
</dbReference>
<evidence type="ECO:0000256" key="2">
    <source>
        <dbReference type="ARBA" id="ARBA00023002"/>
    </source>
</evidence>
<name>F5XJN8_MICPN</name>
<keyword evidence="5" id="KW-1185">Reference proteome</keyword>
<keyword evidence="2 4" id="KW-0560">Oxidoreductase</keyword>